<dbReference type="EMBL" id="CP024636">
    <property type="protein sequence ID" value="QGR06674.1"/>
    <property type="molecule type" value="Genomic_DNA"/>
</dbReference>
<dbReference type="CDD" id="cd00448">
    <property type="entry name" value="YjgF_YER057c_UK114_family"/>
    <property type="match status" value="1"/>
</dbReference>
<dbReference type="Gene3D" id="3.30.1330.40">
    <property type="entry name" value="RutC-like"/>
    <property type="match status" value="1"/>
</dbReference>
<organism evidence="2 3">
    <name type="scientific">Pantoea phytobeneficialis</name>
    <dbReference type="NCBI Taxonomy" id="2052056"/>
    <lineage>
        <taxon>Bacteria</taxon>
        <taxon>Pseudomonadati</taxon>
        <taxon>Pseudomonadota</taxon>
        <taxon>Gammaproteobacteria</taxon>
        <taxon>Enterobacterales</taxon>
        <taxon>Erwiniaceae</taxon>
        <taxon>Pantoea</taxon>
    </lineage>
</organism>
<dbReference type="EC" id="3.5.-.-" evidence="1"/>
<dbReference type="Proteomes" id="UP001171299">
    <property type="component" value="Unassembled WGS sequence"/>
</dbReference>
<evidence type="ECO:0000313" key="4">
    <source>
        <dbReference type="Proteomes" id="UP001171299"/>
    </source>
</evidence>
<dbReference type="PANTHER" id="PTHR11803:SF39">
    <property type="entry name" value="2-IMINOBUTANOATE_2-IMINOPROPANOATE DEAMINASE"/>
    <property type="match status" value="1"/>
</dbReference>
<dbReference type="GO" id="GO:0005829">
    <property type="term" value="C:cytosol"/>
    <property type="evidence" value="ECO:0007669"/>
    <property type="project" value="TreeGrafter"/>
</dbReference>
<sequence length="128" mass="14254">MSRRESIYIDAFPHTNPIPAACRIGAMLYSGVIYGRDPQTQQVPADLGEQCALMFSHIESIVKAAGGTLEDVIKVTLWMQDKSQREVVNRYWLATFPDANARPARHALDGNFSGNTLIQCDFIAVLDR</sequence>
<dbReference type="AlphaFoldDB" id="A0AAP9KP95"/>
<dbReference type="KEGG" id="ppho:CTZ24_09730"/>
<dbReference type="SUPFAM" id="SSF55298">
    <property type="entry name" value="YjgF-like"/>
    <property type="match status" value="1"/>
</dbReference>
<dbReference type="Pfam" id="PF01042">
    <property type="entry name" value="Ribonuc_L-PSP"/>
    <property type="match status" value="1"/>
</dbReference>
<dbReference type="Proteomes" id="UP000424872">
    <property type="component" value="Chromosome"/>
</dbReference>
<gene>
    <name evidence="2" type="ORF">CTZ24_09730</name>
    <name evidence="1" type="ORF">Q3404_03770</name>
</gene>
<dbReference type="EMBL" id="JAUOOM010000002">
    <property type="protein sequence ID" value="MDO6405686.1"/>
    <property type="molecule type" value="Genomic_DNA"/>
</dbReference>
<keyword evidence="1" id="KW-0378">Hydrolase</keyword>
<name>A0AAP9KP95_9GAMM</name>
<keyword evidence="4" id="KW-1185">Reference proteome</keyword>
<dbReference type="InterPro" id="IPR006175">
    <property type="entry name" value="YjgF/YER057c/UK114"/>
</dbReference>
<dbReference type="PANTHER" id="PTHR11803">
    <property type="entry name" value="2-IMINOBUTANOATE/2-IMINOPROPANOATE DEAMINASE RIDA"/>
    <property type="match status" value="1"/>
</dbReference>
<evidence type="ECO:0000313" key="1">
    <source>
        <dbReference type="EMBL" id="MDO6405686.1"/>
    </source>
</evidence>
<protein>
    <submittedName>
        <fullName evidence="2">Enamine deaminase RidA</fullName>
    </submittedName>
    <submittedName>
        <fullName evidence="1">RidA family protein</fullName>
        <ecNumber evidence="1">3.5.-.-</ecNumber>
    </submittedName>
</protein>
<reference evidence="1" key="3">
    <citation type="submission" date="2023-07" db="EMBL/GenBank/DDBJ databases">
        <title>The extreme plant-growth-promoting properties of Pantoea phytobeneficialis PF55 revealed by functional and genomic analysis.</title>
        <authorList>
            <person name="Nascimento F.X."/>
            <person name="Marcio R.J."/>
        </authorList>
    </citation>
    <scope>NUCLEOTIDE SEQUENCE</scope>
    <source>
        <strain evidence="1">PF55</strain>
    </source>
</reference>
<reference evidence="3" key="1">
    <citation type="submission" date="2017-11" db="EMBL/GenBank/DDBJ databases">
        <title>Genome sequence of Pantoea sp. MSR2.</title>
        <authorList>
            <person name="Nascimento F.X."/>
        </authorList>
    </citation>
    <scope>NUCLEOTIDE SEQUENCE [LARGE SCALE GENOMIC DNA]</scope>
    <source>
        <strain evidence="3">MSR2</strain>
    </source>
</reference>
<evidence type="ECO:0000313" key="3">
    <source>
        <dbReference type="Proteomes" id="UP000424872"/>
    </source>
</evidence>
<dbReference type="GO" id="GO:0019239">
    <property type="term" value="F:deaminase activity"/>
    <property type="evidence" value="ECO:0007669"/>
    <property type="project" value="TreeGrafter"/>
</dbReference>
<dbReference type="RefSeq" id="WP_208725423.1">
    <property type="nucleotide sequence ID" value="NZ_CP024636.1"/>
</dbReference>
<evidence type="ECO:0000313" key="2">
    <source>
        <dbReference type="EMBL" id="QGR06674.1"/>
    </source>
</evidence>
<dbReference type="InterPro" id="IPR035959">
    <property type="entry name" value="RutC-like_sf"/>
</dbReference>
<reference evidence="2" key="2">
    <citation type="journal article" date="2020" name="Environ. Microbiol.">
        <title>The extreme plant-growth-promoting properties of Pantoea phytobeneficialis MSR2 revealed by functional and genomic analysis.</title>
        <authorList>
            <person name="Nascimento F.X."/>
            <person name="Hernandez A.G."/>
            <person name="Glick B.R."/>
            <person name="Rossi M.J."/>
        </authorList>
    </citation>
    <scope>NUCLEOTIDE SEQUENCE</scope>
    <source>
        <strain evidence="2">MSR2</strain>
    </source>
</reference>
<proteinExistence type="predicted"/>
<accession>A0AAP9KP95</accession>